<dbReference type="PANTHER" id="PTHR24305">
    <property type="entry name" value="CYTOCHROME P450"/>
    <property type="match status" value="1"/>
</dbReference>
<dbReference type="GO" id="GO:0016705">
    <property type="term" value="F:oxidoreductase activity, acting on paired donors, with incorporation or reduction of molecular oxygen"/>
    <property type="evidence" value="ECO:0007669"/>
    <property type="project" value="InterPro"/>
</dbReference>
<dbReference type="PROSITE" id="PS00086">
    <property type="entry name" value="CYTOCHROME_P450"/>
    <property type="match status" value="1"/>
</dbReference>
<evidence type="ECO:0000256" key="2">
    <source>
        <dbReference type="ARBA" id="ARBA00022723"/>
    </source>
</evidence>
<name>A0A4S8X4Q0_AURPU</name>
<keyword evidence="5" id="KW-0503">Monooxygenase</keyword>
<evidence type="ECO:0000313" key="6">
    <source>
        <dbReference type="EMBL" id="THW34272.1"/>
    </source>
</evidence>
<dbReference type="GO" id="GO:0020037">
    <property type="term" value="F:heme binding"/>
    <property type="evidence" value="ECO:0007669"/>
    <property type="project" value="InterPro"/>
</dbReference>
<dbReference type="Proteomes" id="UP000310687">
    <property type="component" value="Unassembled WGS sequence"/>
</dbReference>
<evidence type="ECO:0000256" key="4">
    <source>
        <dbReference type="PIRSR" id="PIRSR602401-1"/>
    </source>
</evidence>
<feature type="binding site" description="axial binding residue" evidence="4">
    <location>
        <position position="467"/>
    </location>
    <ligand>
        <name>heme</name>
        <dbReference type="ChEBI" id="CHEBI:30413"/>
    </ligand>
    <ligandPart>
        <name>Fe</name>
        <dbReference type="ChEBI" id="CHEBI:18248"/>
    </ligandPart>
</feature>
<organism evidence="6 7">
    <name type="scientific">Aureobasidium pullulans</name>
    <name type="common">Black yeast</name>
    <name type="synonym">Pullularia pullulans</name>
    <dbReference type="NCBI Taxonomy" id="5580"/>
    <lineage>
        <taxon>Eukaryota</taxon>
        <taxon>Fungi</taxon>
        <taxon>Dikarya</taxon>
        <taxon>Ascomycota</taxon>
        <taxon>Pezizomycotina</taxon>
        <taxon>Dothideomycetes</taxon>
        <taxon>Dothideomycetidae</taxon>
        <taxon>Dothideales</taxon>
        <taxon>Saccotheciaceae</taxon>
        <taxon>Aureobasidium</taxon>
    </lineage>
</organism>
<dbReference type="InterPro" id="IPR002401">
    <property type="entry name" value="Cyt_P450_E_grp-I"/>
</dbReference>
<dbReference type="InterPro" id="IPR036396">
    <property type="entry name" value="Cyt_P450_sf"/>
</dbReference>
<comment type="similarity">
    <text evidence="5">Belongs to the cytochrome P450 family.</text>
</comment>
<keyword evidence="3 4" id="KW-0408">Iron</keyword>
<dbReference type="PANTHER" id="PTHR24305:SF190">
    <property type="entry name" value="P450, PUTATIVE (EUROFUNG)-RELATED"/>
    <property type="match status" value="1"/>
</dbReference>
<reference evidence="6 7" key="1">
    <citation type="submission" date="2018-10" db="EMBL/GenBank/DDBJ databases">
        <title>Fifty Aureobasidium pullulans genomes reveal a recombining polyextremotolerant generalist.</title>
        <authorList>
            <person name="Gostincar C."/>
            <person name="Turk M."/>
            <person name="Zajc J."/>
            <person name="Gunde-Cimerman N."/>
        </authorList>
    </citation>
    <scope>NUCLEOTIDE SEQUENCE [LARGE SCALE GENOMIC DNA]</scope>
    <source>
        <strain evidence="6 7">EXF-11013</strain>
    </source>
</reference>
<dbReference type="InterPro" id="IPR017972">
    <property type="entry name" value="Cyt_P450_CS"/>
</dbReference>
<dbReference type="CDD" id="cd11060">
    <property type="entry name" value="CYP57A1-like"/>
    <property type="match status" value="1"/>
</dbReference>
<proteinExistence type="inferred from homology"/>
<comment type="caution">
    <text evidence="6">The sequence shown here is derived from an EMBL/GenBank/DDBJ whole genome shotgun (WGS) entry which is preliminary data.</text>
</comment>
<keyword evidence="5" id="KW-0560">Oxidoreductase</keyword>
<evidence type="ECO:0000313" key="7">
    <source>
        <dbReference type="Proteomes" id="UP000310687"/>
    </source>
</evidence>
<dbReference type="SUPFAM" id="SSF48264">
    <property type="entry name" value="Cytochrome P450"/>
    <property type="match status" value="1"/>
</dbReference>
<keyword evidence="2 4" id="KW-0479">Metal-binding</keyword>
<comment type="cofactor">
    <cofactor evidence="1 4">
        <name>heme</name>
        <dbReference type="ChEBI" id="CHEBI:30413"/>
    </cofactor>
</comment>
<keyword evidence="4 5" id="KW-0349">Heme</keyword>
<evidence type="ECO:0000256" key="5">
    <source>
        <dbReference type="RuleBase" id="RU000461"/>
    </source>
</evidence>
<gene>
    <name evidence="6" type="ORF">D6D22_08707</name>
</gene>
<dbReference type="EMBL" id="QZAL01000185">
    <property type="protein sequence ID" value="THW34272.1"/>
    <property type="molecule type" value="Genomic_DNA"/>
</dbReference>
<dbReference type="InterPro" id="IPR001128">
    <property type="entry name" value="Cyt_P450"/>
</dbReference>
<dbReference type="InterPro" id="IPR050121">
    <property type="entry name" value="Cytochrome_P450_monoxygenase"/>
</dbReference>
<evidence type="ECO:0000256" key="1">
    <source>
        <dbReference type="ARBA" id="ARBA00001971"/>
    </source>
</evidence>
<dbReference type="PRINTS" id="PR00385">
    <property type="entry name" value="P450"/>
</dbReference>
<accession>A0A4S8X4Q0</accession>
<dbReference type="AlphaFoldDB" id="A0A4S8X4Q0"/>
<dbReference type="Pfam" id="PF00067">
    <property type="entry name" value="p450"/>
    <property type="match status" value="1"/>
</dbReference>
<dbReference type="PRINTS" id="PR00463">
    <property type="entry name" value="EP450I"/>
</dbReference>
<evidence type="ECO:0000256" key="3">
    <source>
        <dbReference type="ARBA" id="ARBA00023004"/>
    </source>
</evidence>
<protein>
    <submittedName>
        <fullName evidence="6">Cytochrome protein</fullName>
    </submittedName>
</protein>
<sequence>MGVNILIVALGVVVLLLGSSILPAFFSPTRKIPGPLLARFSRLWYLSKIYRGDFEITNKELHRRHGVFLHLLKECPDHSPSLGPIVRIAPNQFSIDDPESMKTIYGHGSKFVKSAWYDASGNPHSQLKDLFTERDPQRHAAFRRKVASLYSMTSLLRMESSADHSIDLLLALLSDRERTPSVIHVPHIMQCYAFDVVGDITMSSQLGKRFGFLDRAEDPRGIFTSLHTYLKYSAMVGVFPEFHPLLFGVMLKCIPGGLGKVLQFVQEQITDRLANPKPIKSADRSEDFLGEVLRLREEQPDAFTFEHVFTTCMTNIGAGSDTTSISLSSIIYFLINSPTALQKLRAEIEEKLPTARTRNQTYQEVQKLPYLQACIKEALRMHPATGLPLSRIVPDGGTTVAGMYLPQGSVVGVNTWIAHRNQTVFGPDADTFRPERWLQDDKVQLSRMEAYYLPSSCLQFGTGSRTCIGKNISLMEITKLIPRLLITFDFELVGAAEDVHNENVWFVKPKNFFARVRPRT</sequence>
<dbReference type="GO" id="GO:0004497">
    <property type="term" value="F:monooxygenase activity"/>
    <property type="evidence" value="ECO:0007669"/>
    <property type="project" value="UniProtKB-KW"/>
</dbReference>
<dbReference type="GO" id="GO:0005506">
    <property type="term" value="F:iron ion binding"/>
    <property type="evidence" value="ECO:0007669"/>
    <property type="project" value="InterPro"/>
</dbReference>
<dbReference type="Gene3D" id="1.10.630.10">
    <property type="entry name" value="Cytochrome P450"/>
    <property type="match status" value="1"/>
</dbReference>